<evidence type="ECO:0000256" key="1">
    <source>
        <dbReference type="ARBA" id="ARBA00001947"/>
    </source>
</evidence>
<evidence type="ECO:0000256" key="6">
    <source>
        <dbReference type="ARBA" id="ARBA00022723"/>
    </source>
</evidence>
<organism evidence="14 15">
    <name type="scientific">Cohnella lupini</name>
    <dbReference type="NCBI Taxonomy" id="1294267"/>
    <lineage>
        <taxon>Bacteria</taxon>
        <taxon>Bacillati</taxon>
        <taxon>Bacillota</taxon>
        <taxon>Bacilli</taxon>
        <taxon>Bacillales</taxon>
        <taxon>Paenibacillaceae</taxon>
        <taxon>Cohnella</taxon>
    </lineage>
</organism>
<evidence type="ECO:0000256" key="3">
    <source>
        <dbReference type="ARBA" id="ARBA00007931"/>
    </source>
</evidence>
<dbReference type="AlphaFoldDB" id="A0A3D9IQQ4"/>
<gene>
    <name evidence="14" type="ORF">DFP95_103363</name>
</gene>
<evidence type="ECO:0000256" key="7">
    <source>
        <dbReference type="ARBA" id="ARBA00022801"/>
    </source>
</evidence>
<keyword evidence="11 12" id="KW-0472">Membrane</keyword>
<dbReference type="Pfam" id="PF02163">
    <property type="entry name" value="Peptidase_M50"/>
    <property type="match status" value="2"/>
</dbReference>
<feature type="transmembrane region" description="Helical" evidence="12">
    <location>
        <begin position="7"/>
        <end position="25"/>
    </location>
</feature>
<keyword evidence="6" id="KW-0479">Metal-binding</keyword>
<evidence type="ECO:0000256" key="11">
    <source>
        <dbReference type="ARBA" id="ARBA00023136"/>
    </source>
</evidence>
<dbReference type="Proteomes" id="UP000256869">
    <property type="component" value="Unassembled WGS sequence"/>
</dbReference>
<dbReference type="InterPro" id="IPR046342">
    <property type="entry name" value="CBS_dom_sf"/>
</dbReference>
<dbReference type="GO" id="GO:0016020">
    <property type="term" value="C:membrane"/>
    <property type="evidence" value="ECO:0007669"/>
    <property type="project" value="UniProtKB-SubCell"/>
</dbReference>
<keyword evidence="7" id="KW-0378">Hydrolase</keyword>
<feature type="domain" description="Peptidase M50" evidence="13">
    <location>
        <begin position="31"/>
        <end position="103"/>
    </location>
</feature>
<dbReference type="EMBL" id="QRDY01000003">
    <property type="protein sequence ID" value="RED64120.1"/>
    <property type="molecule type" value="Genomic_DNA"/>
</dbReference>
<dbReference type="SUPFAM" id="SSF54631">
    <property type="entry name" value="CBS-domain pair"/>
    <property type="match status" value="1"/>
</dbReference>
<feature type="domain" description="Peptidase M50" evidence="13">
    <location>
        <begin position="120"/>
        <end position="165"/>
    </location>
</feature>
<evidence type="ECO:0000256" key="5">
    <source>
        <dbReference type="ARBA" id="ARBA00022692"/>
    </source>
</evidence>
<dbReference type="GO" id="GO:0006508">
    <property type="term" value="P:proteolysis"/>
    <property type="evidence" value="ECO:0007669"/>
    <property type="project" value="UniProtKB-KW"/>
</dbReference>
<feature type="transmembrane region" description="Helical" evidence="12">
    <location>
        <begin position="31"/>
        <end position="54"/>
    </location>
</feature>
<accession>A0A3D9IQQ4</accession>
<keyword evidence="10" id="KW-0482">Metalloprotease</keyword>
<comment type="cofactor">
    <cofactor evidence="1">
        <name>Zn(2+)</name>
        <dbReference type="ChEBI" id="CHEBI:29105"/>
    </cofactor>
</comment>
<keyword evidence="8" id="KW-0862">Zinc</keyword>
<dbReference type="GO" id="GO:0046872">
    <property type="term" value="F:metal ion binding"/>
    <property type="evidence" value="ECO:0007669"/>
    <property type="project" value="UniProtKB-KW"/>
</dbReference>
<keyword evidence="9 12" id="KW-1133">Transmembrane helix</keyword>
<protein>
    <submittedName>
        <fullName evidence="14">Stage IV sporulation protein FB</fullName>
    </submittedName>
</protein>
<dbReference type="PANTHER" id="PTHR39188">
    <property type="entry name" value="MEMBRANE-ASSOCIATED ZINC METALLOPROTEASE M50B"/>
    <property type="match status" value="1"/>
</dbReference>
<comment type="similarity">
    <text evidence="3">Belongs to the peptidase M50B family.</text>
</comment>
<evidence type="ECO:0000259" key="13">
    <source>
        <dbReference type="Pfam" id="PF02163"/>
    </source>
</evidence>
<evidence type="ECO:0000256" key="12">
    <source>
        <dbReference type="SAM" id="Phobius"/>
    </source>
</evidence>
<feature type="transmembrane region" description="Helical" evidence="12">
    <location>
        <begin position="154"/>
        <end position="174"/>
    </location>
</feature>
<proteinExistence type="inferred from homology"/>
<evidence type="ECO:0000313" key="14">
    <source>
        <dbReference type="EMBL" id="RED64120.1"/>
    </source>
</evidence>
<evidence type="ECO:0000256" key="9">
    <source>
        <dbReference type="ARBA" id="ARBA00022989"/>
    </source>
</evidence>
<keyword evidence="15" id="KW-1185">Reference proteome</keyword>
<reference evidence="14 15" key="1">
    <citation type="submission" date="2018-07" db="EMBL/GenBank/DDBJ databases">
        <title>Genomic Encyclopedia of Type Strains, Phase III (KMG-III): the genomes of soil and plant-associated and newly described type strains.</title>
        <authorList>
            <person name="Whitman W."/>
        </authorList>
    </citation>
    <scope>NUCLEOTIDE SEQUENCE [LARGE SCALE GENOMIC DNA]</scope>
    <source>
        <strain evidence="14 15">CECT 8236</strain>
    </source>
</reference>
<sequence>MIKWRGIVFRLHPLFVLVMIASIATGRFAELITLFFIVVWHELGHLVAALRFGWTVREVKLLPFGGVVEVEEAGTLPVREEVWVAIAGPVQNAILAAIGYGLGHVGWIDQGWSDDFVRANVLIGLFNLLPVLPLDGGRMLQAWISLRIPFHRTLVWSVKISLAFSALMVAASVYPLLRGGLLQLNLLTVGVFLCASNWTYFRNVPFVFLRFLVHRSERSEERIERGKLSQPIVITENLPLSSIIKLFMKEQYHLVYVMKRGKIAKVVPEKTIIDGFLGQLTSGNADYKFFM</sequence>
<dbReference type="PANTHER" id="PTHR39188:SF3">
    <property type="entry name" value="STAGE IV SPORULATION PROTEIN FB"/>
    <property type="match status" value="1"/>
</dbReference>
<evidence type="ECO:0000256" key="2">
    <source>
        <dbReference type="ARBA" id="ARBA00004141"/>
    </source>
</evidence>
<evidence type="ECO:0000256" key="10">
    <source>
        <dbReference type="ARBA" id="ARBA00023049"/>
    </source>
</evidence>
<feature type="transmembrane region" description="Helical" evidence="12">
    <location>
        <begin position="180"/>
        <end position="201"/>
    </location>
</feature>
<dbReference type="RefSeq" id="WP_115992205.1">
    <property type="nucleotide sequence ID" value="NZ_QRDY01000003.1"/>
</dbReference>
<evidence type="ECO:0000256" key="8">
    <source>
        <dbReference type="ARBA" id="ARBA00022833"/>
    </source>
</evidence>
<comment type="caution">
    <text evidence="14">The sequence shown here is derived from an EMBL/GenBank/DDBJ whole genome shotgun (WGS) entry which is preliminary data.</text>
</comment>
<keyword evidence="5 12" id="KW-0812">Transmembrane</keyword>
<evidence type="ECO:0000256" key="4">
    <source>
        <dbReference type="ARBA" id="ARBA00022670"/>
    </source>
</evidence>
<keyword evidence="4" id="KW-0645">Protease</keyword>
<evidence type="ECO:0000313" key="15">
    <source>
        <dbReference type="Proteomes" id="UP000256869"/>
    </source>
</evidence>
<dbReference type="OrthoDB" id="166377at2"/>
<comment type="subcellular location">
    <subcellularLocation>
        <location evidence="2">Membrane</location>
        <topology evidence="2">Multi-pass membrane protein</topology>
    </subcellularLocation>
</comment>
<dbReference type="CDD" id="cd06161">
    <property type="entry name" value="S2P-M50_SpoIVFB"/>
    <property type="match status" value="1"/>
</dbReference>
<dbReference type="GO" id="GO:0008237">
    <property type="term" value="F:metallopeptidase activity"/>
    <property type="evidence" value="ECO:0007669"/>
    <property type="project" value="UniProtKB-KW"/>
</dbReference>
<name>A0A3D9IQQ4_9BACL</name>
<dbReference type="InterPro" id="IPR008915">
    <property type="entry name" value="Peptidase_M50"/>
</dbReference>